<feature type="transmembrane region" description="Helical" evidence="8">
    <location>
        <begin position="6"/>
        <end position="28"/>
    </location>
</feature>
<protein>
    <recommendedName>
        <fullName evidence="11">Sensory neuron membrane protein 2</fullName>
    </recommendedName>
</protein>
<dbReference type="Pfam" id="PF01130">
    <property type="entry name" value="CD36"/>
    <property type="match status" value="1"/>
</dbReference>
<keyword evidence="3" id="KW-1003">Cell membrane</keyword>
<keyword evidence="7" id="KW-0325">Glycoprotein</keyword>
<comment type="similarity">
    <text evidence="2">Belongs to the CD36 family.</text>
</comment>
<evidence type="ECO:0008006" key="11">
    <source>
        <dbReference type="Google" id="ProtNLM"/>
    </source>
</evidence>
<keyword evidence="6 8" id="KW-0472">Membrane</keyword>
<feature type="transmembrane region" description="Helical" evidence="8">
    <location>
        <begin position="471"/>
        <end position="489"/>
    </location>
</feature>
<organism evidence="9 10">
    <name type="scientific">Parnassius mnemosyne</name>
    <name type="common">clouded apollo</name>
    <dbReference type="NCBI Taxonomy" id="213953"/>
    <lineage>
        <taxon>Eukaryota</taxon>
        <taxon>Metazoa</taxon>
        <taxon>Ecdysozoa</taxon>
        <taxon>Arthropoda</taxon>
        <taxon>Hexapoda</taxon>
        <taxon>Insecta</taxon>
        <taxon>Pterygota</taxon>
        <taxon>Neoptera</taxon>
        <taxon>Endopterygota</taxon>
        <taxon>Lepidoptera</taxon>
        <taxon>Glossata</taxon>
        <taxon>Ditrysia</taxon>
        <taxon>Papilionoidea</taxon>
        <taxon>Papilionidae</taxon>
        <taxon>Parnassiinae</taxon>
        <taxon>Parnassini</taxon>
        <taxon>Parnassius</taxon>
        <taxon>Driopa</taxon>
    </lineage>
</organism>
<name>A0AAV1K614_9NEOP</name>
<dbReference type="GO" id="GO:0005886">
    <property type="term" value="C:plasma membrane"/>
    <property type="evidence" value="ECO:0007669"/>
    <property type="project" value="UniProtKB-SubCell"/>
</dbReference>
<evidence type="ECO:0000313" key="10">
    <source>
        <dbReference type="Proteomes" id="UP001314205"/>
    </source>
</evidence>
<accession>A0AAV1K614</accession>
<reference evidence="9 10" key="1">
    <citation type="submission" date="2023-11" db="EMBL/GenBank/DDBJ databases">
        <authorList>
            <person name="Hedman E."/>
            <person name="Englund M."/>
            <person name="Stromberg M."/>
            <person name="Nyberg Akerstrom W."/>
            <person name="Nylinder S."/>
            <person name="Jareborg N."/>
            <person name="Kallberg Y."/>
            <person name="Kronander E."/>
        </authorList>
    </citation>
    <scope>NUCLEOTIDE SEQUENCE [LARGE SCALE GENOMIC DNA]</scope>
</reference>
<dbReference type="EMBL" id="CAVLGL010000001">
    <property type="protein sequence ID" value="CAK1578013.1"/>
    <property type="molecule type" value="Genomic_DNA"/>
</dbReference>
<dbReference type="Proteomes" id="UP001314205">
    <property type="component" value="Unassembled WGS sequence"/>
</dbReference>
<keyword evidence="10" id="KW-1185">Reference proteome</keyword>
<evidence type="ECO:0000256" key="2">
    <source>
        <dbReference type="ARBA" id="ARBA00010532"/>
    </source>
</evidence>
<proteinExistence type="inferred from homology"/>
<sequence length="520" mass="58317">MLGKHSKLFFTVSICALIVSIVITTWGFPKIIKRQVQKNVQIDNSSVMFEKWRKLPMPLTFKVYIFNVTNPDEVIDGEKPKLAEIGPYVYKEYREKTILGYGENDTVQYMLKKSFVFDAQASGTLTENDELTVINLTYMGVLLTVNTMMPAIVGAVNEALGSFFGNLTYPFMQIKVKDLLFDGTYLNCDSESSALSLVCGTLRVKRPTTMRPSDDGKGYYFSMFDHWNTSIGPYEMVRGTENVNELGHIVSYKGKRTMKEWGDPYCGQINGSDASIFPPIDESNVPERLYNFEPDICRSLFVSLVGKRSIFNMTAYYYELPESALASKSANRDNKCFCKKNWSGSHDGCLLMGVLNLMPCQSAPAILSLPHFYLGSEEILEYIYDGVSPDSKKHKSFIYLDPVTGVVIKGAQRIQFNIELRNMPTVPQLEKVRTGIFPLLWFDESAEIPVSIQEELKHSHMLLSYVNTIRWVILVVAVAATIAGAIAVARSGVIPACAPHNSVSFLMHPAHAATLDINKH</sequence>
<dbReference type="AlphaFoldDB" id="A0AAV1K614"/>
<evidence type="ECO:0000256" key="1">
    <source>
        <dbReference type="ARBA" id="ARBA00004236"/>
    </source>
</evidence>
<evidence type="ECO:0000313" key="9">
    <source>
        <dbReference type="EMBL" id="CAK1578013.1"/>
    </source>
</evidence>
<comment type="caution">
    <text evidence="9">The sequence shown here is derived from an EMBL/GenBank/DDBJ whole genome shotgun (WGS) entry which is preliminary data.</text>
</comment>
<evidence type="ECO:0000256" key="6">
    <source>
        <dbReference type="ARBA" id="ARBA00023136"/>
    </source>
</evidence>
<keyword evidence="4 8" id="KW-0812">Transmembrane</keyword>
<evidence type="ECO:0000256" key="5">
    <source>
        <dbReference type="ARBA" id="ARBA00022989"/>
    </source>
</evidence>
<comment type="subcellular location">
    <subcellularLocation>
        <location evidence="1">Cell membrane</location>
    </subcellularLocation>
</comment>
<keyword evidence="5 8" id="KW-1133">Transmembrane helix</keyword>
<evidence type="ECO:0000256" key="8">
    <source>
        <dbReference type="SAM" id="Phobius"/>
    </source>
</evidence>
<dbReference type="InterPro" id="IPR002159">
    <property type="entry name" value="CD36_fam"/>
</dbReference>
<dbReference type="PANTHER" id="PTHR11923">
    <property type="entry name" value="SCAVENGER RECEPTOR CLASS B TYPE-1 SR-B1"/>
    <property type="match status" value="1"/>
</dbReference>
<dbReference type="PANTHER" id="PTHR11923:SF93">
    <property type="entry name" value="GH07959P-RELATED"/>
    <property type="match status" value="1"/>
</dbReference>
<gene>
    <name evidence="9" type="ORF">PARMNEM_LOCUS160</name>
</gene>
<evidence type="ECO:0000256" key="7">
    <source>
        <dbReference type="ARBA" id="ARBA00023180"/>
    </source>
</evidence>
<evidence type="ECO:0000256" key="4">
    <source>
        <dbReference type="ARBA" id="ARBA00022692"/>
    </source>
</evidence>
<dbReference type="GO" id="GO:0005044">
    <property type="term" value="F:scavenger receptor activity"/>
    <property type="evidence" value="ECO:0007669"/>
    <property type="project" value="TreeGrafter"/>
</dbReference>
<dbReference type="GO" id="GO:0005737">
    <property type="term" value="C:cytoplasm"/>
    <property type="evidence" value="ECO:0007669"/>
    <property type="project" value="TreeGrafter"/>
</dbReference>
<dbReference type="PRINTS" id="PR01609">
    <property type="entry name" value="CD36FAMILY"/>
</dbReference>
<evidence type="ECO:0000256" key="3">
    <source>
        <dbReference type="ARBA" id="ARBA00022475"/>
    </source>
</evidence>